<accession>A0ABD0L238</accession>
<evidence type="ECO:0000313" key="4">
    <source>
        <dbReference type="Proteomes" id="UP001519460"/>
    </source>
</evidence>
<feature type="compositionally biased region" description="Basic residues" evidence="2">
    <location>
        <begin position="253"/>
        <end position="263"/>
    </location>
</feature>
<gene>
    <name evidence="3" type="ORF">BaRGS_00015374</name>
</gene>
<feature type="region of interest" description="Disordered" evidence="2">
    <location>
        <begin position="38"/>
        <end position="60"/>
    </location>
</feature>
<protein>
    <submittedName>
        <fullName evidence="3">Uncharacterized protein</fullName>
    </submittedName>
</protein>
<organism evidence="3 4">
    <name type="scientific">Batillaria attramentaria</name>
    <dbReference type="NCBI Taxonomy" id="370345"/>
    <lineage>
        <taxon>Eukaryota</taxon>
        <taxon>Metazoa</taxon>
        <taxon>Spiralia</taxon>
        <taxon>Lophotrochozoa</taxon>
        <taxon>Mollusca</taxon>
        <taxon>Gastropoda</taxon>
        <taxon>Caenogastropoda</taxon>
        <taxon>Sorbeoconcha</taxon>
        <taxon>Cerithioidea</taxon>
        <taxon>Batillariidae</taxon>
        <taxon>Batillaria</taxon>
    </lineage>
</organism>
<keyword evidence="1" id="KW-0175">Coiled coil</keyword>
<dbReference type="EMBL" id="JACVVK020000093">
    <property type="protein sequence ID" value="KAK7493474.1"/>
    <property type="molecule type" value="Genomic_DNA"/>
</dbReference>
<dbReference type="InterPro" id="IPR044553">
    <property type="entry name" value="Bbox1_ANCHR"/>
</dbReference>
<feature type="compositionally biased region" description="Basic and acidic residues" evidence="2">
    <location>
        <begin position="80"/>
        <end position="95"/>
    </location>
</feature>
<dbReference type="CDD" id="cd19817">
    <property type="entry name" value="Bbox1_ANCHR-like"/>
    <property type="match status" value="1"/>
</dbReference>
<name>A0ABD0L238_9CAEN</name>
<evidence type="ECO:0000256" key="2">
    <source>
        <dbReference type="SAM" id="MobiDB-lite"/>
    </source>
</evidence>
<proteinExistence type="predicted"/>
<feature type="coiled-coil region" evidence="1">
    <location>
        <begin position="127"/>
        <end position="164"/>
    </location>
</feature>
<sequence>MQAFSKQDREIAERLEKLREKPQEQKVSEKEINERLARLKGEDPAVRTAPPKYTYQPPDRRTQIEQIDDLLDEIANEVEIDSHRPDPAKDVENRLAKLKKNASAGSNSSQTKGGTDVDPAEVHELMARAAQQMEQEAQQALEGMKKDKQLMERLAEIKQRQKNKAGEGTSGNTGEAGMHSCILNMRFNWGMLPDEQSLGSNVDNIAVDDNDSENEEEAAKRLMQRFMEEAKLDEQVGAALADGPEASAETTKKSGKSKSKQPKKNTEDAVIRCRDCDMDLYCDKCFKEGHKELGLNDHRTTPYKAPKGYR</sequence>
<dbReference type="Proteomes" id="UP001519460">
    <property type="component" value="Unassembled WGS sequence"/>
</dbReference>
<feature type="region of interest" description="Disordered" evidence="2">
    <location>
        <begin position="78"/>
        <end position="117"/>
    </location>
</feature>
<dbReference type="AlphaFoldDB" id="A0ABD0L238"/>
<reference evidence="3 4" key="1">
    <citation type="journal article" date="2023" name="Sci. Data">
        <title>Genome assembly of the Korean intertidal mud-creeper Batillaria attramentaria.</title>
        <authorList>
            <person name="Patra A.K."/>
            <person name="Ho P.T."/>
            <person name="Jun S."/>
            <person name="Lee S.J."/>
            <person name="Kim Y."/>
            <person name="Won Y.J."/>
        </authorList>
    </citation>
    <scope>NUCLEOTIDE SEQUENCE [LARGE SCALE GENOMIC DNA]</scope>
    <source>
        <strain evidence="3">Wonlab-2016</strain>
    </source>
</reference>
<dbReference type="Pfam" id="PF22586">
    <property type="entry name" value="ANCHR-like_BBOX"/>
    <property type="match status" value="1"/>
</dbReference>
<evidence type="ECO:0000313" key="3">
    <source>
        <dbReference type="EMBL" id="KAK7493474.1"/>
    </source>
</evidence>
<dbReference type="PANTHER" id="PTHR46603">
    <property type="entry name" value="ABSCISSION/NOCUT CHECKPOINT REGULATOR"/>
    <property type="match status" value="1"/>
</dbReference>
<dbReference type="SUPFAM" id="SSF57845">
    <property type="entry name" value="B-box zinc-binding domain"/>
    <property type="match status" value="1"/>
</dbReference>
<evidence type="ECO:0000256" key="1">
    <source>
        <dbReference type="SAM" id="Coils"/>
    </source>
</evidence>
<feature type="compositionally biased region" description="Polar residues" evidence="2">
    <location>
        <begin position="103"/>
        <end position="113"/>
    </location>
</feature>
<feature type="region of interest" description="Disordered" evidence="2">
    <location>
        <begin position="235"/>
        <end position="268"/>
    </location>
</feature>
<comment type="caution">
    <text evidence="3">The sequence shown here is derived from an EMBL/GenBank/DDBJ whole genome shotgun (WGS) entry which is preliminary data.</text>
</comment>
<keyword evidence="4" id="KW-1185">Reference proteome</keyword>
<dbReference type="PANTHER" id="PTHR46603:SF1">
    <property type="entry name" value="ABSCISSION_NOCUT CHECKPOINT REGULATOR"/>
    <property type="match status" value="1"/>
</dbReference>